<dbReference type="Proteomes" id="UP000439522">
    <property type="component" value="Unassembled WGS sequence"/>
</dbReference>
<gene>
    <name evidence="2" type="ORF">GRI40_02250</name>
</gene>
<dbReference type="AlphaFoldDB" id="A0A6I4TA01"/>
<evidence type="ECO:0000313" key="3">
    <source>
        <dbReference type="Proteomes" id="UP000439522"/>
    </source>
</evidence>
<keyword evidence="1" id="KW-0812">Transmembrane</keyword>
<feature type="transmembrane region" description="Helical" evidence="1">
    <location>
        <begin position="46"/>
        <end position="63"/>
    </location>
</feature>
<proteinExistence type="predicted"/>
<evidence type="ECO:0000313" key="2">
    <source>
        <dbReference type="EMBL" id="MXO74042.1"/>
    </source>
</evidence>
<protein>
    <submittedName>
        <fullName evidence="2">Uncharacterized protein</fullName>
    </submittedName>
</protein>
<comment type="caution">
    <text evidence="2">The sequence shown here is derived from an EMBL/GenBank/DDBJ whole genome shotgun (WGS) entry which is preliminary data.</text>
</comment>
<evidence type="ECO:0000256" key="1">
    <source>
        <dbReference type="SAM" id="Phobius"/>
    </source>
</evidence>
<accession>A0A6I4TA01</accession>
<reference evidence="2 3" key="1">
    <citation type="submission" date="2019-12" db="EMBL/GenBank/DDBJ databases">
        <title>Genomic-based taxomic classification of the family Erythrobacteraceae.</title>
        <authorList>
            <person name="Xu L."/>
        </authorList>
    </citation>
    <scope>NUCLEOTIDE SEQUENCE [LARGE SCALE GENOMIC DNA]</scope>
    <source>
        <strain evidence="2 3">100921-2</strain>
    </source>
</reference>
<dbReference type="RefSeq" id="WP_160609834.1">
    <property type="nucleotide sequence ID" value="NZ_WTZA01000001.1"/>
</dbReference>
<sequence length="160" mass="17004">MTTPEKRMELKNKIEAAEQRNAGRSLGDHARDAREGVTSFVKEHPITTVAGGLAIGVLIASLVPGPGRRLRKKATARTAILGGVVADLVAKYGEQFIEGASNAAKAGQHRAVDIGSAIGSTARHLRHEAGDLASDAGFRTREAGERAARTFRNLRSRITN</sequence>
<keyword evidence="1" id="KW-0472">Membrane</keyword>
<dbReference type="OrthoDB" id="7428389at2"/>
<keyword evidence="3" id="KW-1185">Reference proteome</keyword>
<name>A0A6I4TA01_9SPHN</name>
<keyword evidence="1" id="KW-1133">Transmembrane helix</keyword>
<dbReference type="EMBL" id="WTZA01000001">
    <property type="protein sequence ID" value="MXO74042.1"/>
    <property type="molecule type" value="Genomic_DNA"/>
</dbReference>
<organism evidence="2 3">
    <name type="scientific">Tsuneonella aeria</name>
    <dbReference type="NCBI Taxonomy" id="1837929"/>
    <lineage>
        <taxon>Bacteria</taxon>
        <taxon>Pseudomonadati</taxon>
        <taxon>Pseudomonadota</taxon>
        <taxon>Alphaproteobacteria</taxon>
        <taxon>Sphingomonadales</taxon>
        <taxon>Erythrobacteraceae</taxon>
        <taxon>Tsuneonella</taxon>
    </lineage>
</organism>